<dbReference type="Pfam" id="PF13440">
    <property type="entry name" value="Polysacc_synt_3"/>
    <property type="match status" value="1"/>
</dbReference>
<evidence type="ECO:0000256" key="3">
    <source>
        <dbReference type="ARBA" id="ARBA00022692"/>
    </source>
</evidence>
<protein>
    <recommendedName>
        <fullName evidence="9">Polysaccharide biosynthesis protein</fullName>
    </recommendedName>
</protein>
<feature type="transmembrane region" description="Helical" evidence="6">
    <location>
        <begin position="303"/>
        <end position="327"/>
    </location>
</feature>
<sequence>MTNTFNRLLSGGILRTVNLFVTITISFFMMPFLVEQLGDKTYGLWVLIGSLMGYYMVVDFGLLSATQRYLARHLEDTARLNSVINTAFYLLSKLSLFAVVLTGFFWFFAKYLVADASVVPKMQALILILGSKTILTLPLMVFNGMLSAKLRFDIASYIEISKNVLRTVLIVLYLLNGYNVVALAAITLISELLAFVVITICAVRLYPEAKYGVSYVDKTLSKELFKFGKYSFLGETSNLLKSRVDDIVIAKLIGLASVTHYAIAYSLFNYAGQFINNLLGGLVTVFTTSINDGCEILKKRFMVFTEICAFVATFFTVFMVLVGQVFIKLWMGEDYADSYNILVIFSLILLLTASTRACLPLFYALAKHKKIAYWNLYEGLSNLMLSVVLVSKIGLIGVAIGTLIPALFFRVALQVNYARYLIQLTLRDFWGPILKHWLAGGLFYIACLSIELESYIENFFDLFALCGVAAIIYVILVSRYILTETVKVILINNLSHKIPSKILNFIFGIRKRSGSI</sequence>
<dbReference type="RefSeq" id="WP_071959646.1">
    <property type="nucleotide sequence ID" value="NZ_CP018024.1"/>
</dbReference>
<evidence type="ECO:0000313" key="8">
    <source>
        <dbReference type="Proteomes" id="UP000182101"/>
    </source>
</evidence>
<evidence type="ECO:0000256" key="6">
    <source>
        <dbReference type="SAM" id="Phobius"/>
    </source>
</evidence>
<reference evidence="7 8" key="1">
    <citation type="submission" date="2016-11" db="EMBL/GenBank/DDBJ databases">
        <title>Networking in microbes: conjugative elements and plasmids in the genus Alteromonas.</title>
        <authorList>
            <person name="Lopez-Perez M."/>
            <person name="Ramon-Marco N."/>
            <person name="Rodriguez-Valera F."/>
        </authorList>
    </citation>
    <scope>NUCLEOTIDE SEQUENCE [LARGE SCALE GENOMIC DNA]</scope>
    <source>
        <strain evidence="7 8">CP48</strain>
    </source>
</reference>
<proteinExistence type="predicted"/>
<feature type="transmembrane region" description="Helical" evidence="6">
    <location>
        <begin position="42"/>
        <end position="65"/>
    </location>
</feature>
<evidence type="ECO:0000256" key="4">
    <source>
        <dbReference type="ARBA" id="ARBA00022989"/>
    </source>
</evidence>
<feature type="transmembrane region" description="Helical" evidence="6">
    <location>
        <begin position="462"/>
        <end position="482"/>
    </location>
</feature>
<feature type="transmembrane region" description="Helical" evidence="6">
    <location>
        <begin position="248"/>
        <end position="268"/>
    </location>
</feature>
<dbReference type="InterPro" id="IPR050833">
    <property type="entry name" value="Poly_Biosynth_Transport"/>
</dbReference>
<evidence type="ECO:0000256" key="1">
    <source>
        <dbReference type="ARBA" id="ARBA00004651"/>
    </source>
</evidence>
<organism evidence="7 8">
    <name type="scientific">Alteromonas mediterranea</name>
    <dbReference type="NCBI Taxonomy" id="314275"/>
    <lineage>
        <taxon>Bacteria</taxon>
        <taxon>Pseudomonadati</taxon>
        <taxon>Pseudomonadota</taxon>
        <taxon>Gammaproteobacteria</taxon>
        <taxon>Alteromonadales</taxon>
        <taxon>Alteromonadaceae</taxon>
        <taxon>Alteromonas/Salinimonas group</taxon>
        <taxon>Alteromonas</taxon>
    </lineage>
</organism>
<accession>A0AAC9NRH1</accession>
<dbReference type="AlphaFoldDB" id="A0AAC9NRH1"/>
<feature type="transmembrane region" description="Helical" evidence="6">
    <location>
        <begin position="383"/>
        <end position="409"/>
    </location>
</feature>
<evidence type="ECO:0000256" key="5">
    <source>
        <dbReference type="ARBA" id="ARBA00023136"/>
    </source>
</evidence>
<evidence type="ECO:0008006" key="9">
    <source>
        <dbReference type="Google" id="ProtNLM"/>
    </source>
</evidence>
<dbReference type="PANTHER" id="PTHR30250">
    <property type="entry name" value="PST FAMILY PREDICTED COLANIC ACID TRANSPORTER"/>
    <property type="match status" value="1"/>
</dbReference>
<feature type="transmembrane region" description="Helical" evidence="6">
    <location>
        <begin position="121"/>
        <end position="142"/>
    </location>
</feature>
<dbReference type="GO" id="GO:0005886">
    <property type="term" value="C:plasma membrane"/>
    <property type="evidence" value="ECO:0007669"/>
    <property type="project" value="UniProtKB-SubCell"/>
</dbReference>
<gene>
    <name evidence="7" type="ORF">BM524_12695</name>
</gene>
<evidence type="ECO:0000256" key="2">
    <source>
        <dbReference type="ARBA" id="ARBA00022475"/>
    </source>
</evidence>
<keyword evidence="5 6" id="KW-0472">Membrane</keyword>
<keyword evidence="3 6" id="KW-0812">Transmembrane</keyword>
<dbReference type="PANTHER" id="PTHR30250:SF26">
    <property type="entry name" value="PSMA PROTEIN"/>
    <property type="match status" value="1"/>
</dbReference>
<feature type="transmembrane region" description="Helical" evidence="6">
    <location>
        <begin position="429"/>
        <end position="450"/>
    </location>
</feature>
<dbReference type="EMBL" id="CP018024">
    <property type="protein sequence ID" value="APD90585.1"/>
    <property type="molecule type" value="Genomic_DNA"/>
</dbReference>
<feature type="transmembrane region" description="Helical" evidence="6">
    <location>
        <begin position="12"/>
        <end position="30"/>
    </location>
</feature>
<keyword evidence="2" id="KW-1003">Cell membrane</keyword>
<feature type="transmembrane region" description="Helical" evidence="6">
    <location>
        <begin position="86"/>
        <end position="109"/>
    </location>
</feature>
<comment type="subcellular location">
    <subcellularLocation>
        <location evidence="1">Cell membrane</location>
        <topology evidence="1">Multi-pass membrane protein</topology>
    </subcellularLocation>
</comment>
<dbReference type="Proteomes" id="UP000182101">
    <property type="component" value="Chromosome"/>
</dbReference>
<name>A0AAC9NRH1_9ALTE</name>
<keyword evidence="4 6" id="KW-1133">Transmembrane helix</keyword>
<feature type="transmembrane region" description="Helical" evidence="6">
    <location>
        <begin position="339"/>
        <end position="363"/>
    </location>
</feature>
<evidence type="ECO:0000313" key="7">
    <source>
        <dbReference type="EMBL" id="APD90585.1"/>
    </source>
</evidence>